<keyword evidence="2" id="KW-1185">Reference proteome</keyword>
<comment type="caution">
    <text evidence="1">The sequence shown here is derived from an EMBL/GenBank/DDBJ whole genome shotgun (WGS) entry which is preliminary data.</text>
</comment>
<protein>
    <submittedName>
        <fullName evidence="1">Uncharacterized protein</fullName>
    </submittedName>
</protein>
<gene>
    <name evidence="1" type="ORF">JJB11_06540</name>
</gene>
<dbReference type="RefSeq" id="WP_201167435.1">
    <property type="nucleotide sequence ID" value="NZ_JAEPWM010000002.1"/>
</dbReference>
<proteinExistence type="predicted"/>
<evidence type="ECO:0000313" key="1">
    <source>
        <dbReference type="EMBL" id="MBK6005748.1"/>
    </source>
</evidence>
<reference evidence="1" key="2">
    <citation type="submission" date="2021-01" db="EMBL/GenBank/DDBJ databases">
        <authorList>
            <person name="Kang M."/>
        </authorList>
    </citation>
    <scope>NUCLEOTIDE SEQUENCE</scope>
    <source>
        <strain evidence="1">KACC 17527</strain>
    </source>
</reference>
<dbReference type="Proteomes" id="UP000630528">
    <property type="component" value="Unassembled WGS sequence"/>
</dbReference>
<evidence type="ECO:0000313" key="2">
    <source>
        <dbReference type="Proteomes" id="UP000630528"/>
    </source>
</evidence>
<reference evidence="1" key="1">
    <citation type="journal article" date="2012" name="J. Microbiol. Biotechnol.">
        <title>Ramlibacter ginsenosidimutans sp. nov., with ginsenoside-converting activity.</title>
        <authorList>
            <person name="Wang L."/>
            <person name="An D.S."/>
            <person name="Kim S.G."/>
            <person name="Jin F.X."/>
            <person name="Kim S.C."/>
            <person name="Lee S.T."/>
            <person name="Im W.T."/>
        </authorList>
    </citation>
    <scope>NUCLEOTIDE SEQUENCE</scope>
    <source>
        <strain evidence="1">KACC 17527</strain>
    </source>
</reference>
<organism evidence="1 2">
    <name type="scientific">Ramlibacter ginsenosidimutans</name>
    <dbReference type="NCBI Taxonomy" id="502333"/>
    <lineage>
        <taxon>Bacteria</taxon>
        <taxon>Pseudomonadati</taxon>
        <taxon>Pseudomonadota</taxon>
        <taxon>Betaproteobacteria</taxon>
        <taxon>Burkholderiales</taxon>
        <taxon>Comamonadaceae</taxon>
        <taxon>Ramlibacter</taxon>
    </lineage>
</organism>
<accession>A0A934WLT5</accession>
<name>A0A934WLT5_9BURK</name>
<dbReference type="EMBL" id="JAEPWM010000002">
    <property type="protein sequence ID" value="MBK6005748.1"/>
    <property type="molecule type" value="Genomic_DNA"/>
</dbReference>
<sequence length="97" mass="11080">MFSWFSSSESLRFGKELAEFVLHELSGSAAKGEAKFTAKAEKALVRADQRVRDFKARERLNVYKKAKLANAFLWTLRDSGCSAEYADQLTEWLSLRL</sequence>
<dbReference type="AlphaFoldDB" id="A0A934WLT5"/>